<dbReference type="EMBL" id="JACEON010000004">
    <property type="protein sequence ID" value="MBA4611317.1"/>
    <property type="molecule type" value="Genomic_DNA"/>
</dbReference>
<evidence type="ECO:0000313" key="7">
    <source>
        <dbReference type="EMBL" id="MBA4611317.1"/>
    </source>
</evidence>
<dbReference type="SUPFAM" id="SSF53383">
    <property type="entry name" value="PLP-dependent transferases"/>
    <property type="match status" value="1"/>
</dbReference>
<dbReference type="GO" id="GO:0030170">
    <property type="term" value="F:pyridoxal phosphate binding"/>
    <property type="evidence" value="ECO:0007669"/>
    <property type="project" value="InterPro"/>
</dbReference>
<comment type="caution">
    <text evidence="7">The sequence shown here is derived from an EMBL/GenBank/DDBJ whole genome shotgun (WGS) entry which is preliminary data.</text>
</comment>
<dbReference type="InterPro" id="IPR004839">
    <property type="entry name" value="Aminotransferase_I/II_large"/>
</dbReference>
<dbReference type="CDD" id="cd00609">
    <property type="entry name" value="AAT_like"/>
    <property type="match status" value="1"/>
</dbReference>
<dbReference type="InterPro" id="IPR036390">
    <property type="entry name" value="WH_DNA-bd_sf"/>
</dbReference>
<evidence type="ECO:0000256" key="2">
    <source>
        <dbReference type="ARBA" id="ARBA00022898"/>
    </source>
</evidence>
<evidence type="ECO:0000256" key="5">
    <source>
        <dbReference type="ARBA" id="ARBA00023163"/>
    </source>
</evidence>
<accession>A0A838XNE2</accession>
<keyword evidence="3" id="KW-0805">Transcription regulation</keyword>
<proteinExistence type="inferred from homology"/>
<evidence type="ECO:0000256" key="4">
    <source>
        <dbReference type="ARBA" id="ARBA00023125"/>
    </source>
</evidence>
<keyword evidence="2" id="KW-0663">Pyridoxal phosphate</keyword>
<evidence type="ECO:0000256" key="1">
    <source>
        <dbReference type="ARBA" id="ARBA00005384"/>
    </source>
</evidence>
<dbReference type="InterPro" id="IPR051446">
    <property type="entry name" value="HTH_trans_reg/aminotransferase"/>
</dbReference>
<keyword evidence="7" id="KW-0808">Transferase</keyword>
<keyword evidence="5" id="KW-0804">Transcription</keyword>
<dbReference type="InterPro" id="IPR036388">
    <property type="entry name" value="WH-like_DNA-bd_sf"/>
</dbReference>
<dbReference type="Gene3D" id="1.10.10.10">
    <property type="entry name" value="Winged helix-like DNA-binding domain superfamily/Winged helix DNA-binding domain"/>
    <property type="match status" value="1"/>
</dbReference>
<dbReference type="GO" id="GO:0003677">
    <property type="term" value="F:DNA binding"/>
    <property type="evidence" value="ECO:0007669"/>
    <property type="project" value="UniProtKB-KW"/>
</dbReference>
<dbReference type="CDD" id="cd07377">
    <property type="entry name" value="WHTH_GntR"/>
    <property type="match status" value="1"/>
</dbReference>
<dbReference type="InterPro" id="IPR015421">
    <property type="entry name" value="PyrdxlP-dep_Trfase_major"/>
</dbReference>
<protein>
    <submittedName>
        <fullName evidence="7">PLP-dependent aminotransferase family protein</fullName>
    </submittedName>
</protein>
<keyword evidence="8" id="KW-1185">Reference proteome</keyword>
<dbReference type="InterPro" id="IPR015424">
    <property type="entry name" value="PyrdxlP-dep_Trfase"/>
</dbReference>
<name>A0A838XNE2_9HYPH</name>
<organism evidence="7 8">
    <name type="scientific">Stappia taiwanensis</name>
    <dbReference type="NCBI Taxonomy" id="992267"/>
    <lineage>
        <taxon>Bacteria</taxon>
        <taxon>Pseudomonadati</taxon>
        <taxon>Pseudomonadota</taxon>
        <taxon>Alphaproteobacteria</taxon>
        <taxon>Hyphomicrobiales</taxon>
        <taxon>Stappiaceae</taxon>
        <taxon>Stappia</taxon>
    </lineage>
</organism>
<keyword evidence="4" id="KW-0238">DNA-binding</keyword>
<reference evidence="7 8" key="1">
    <citation type="submission" date="2020-07" db="EMBL/GenBank/DDBJ databases">
        <authorList>
            <person name="Li M."/>
        </authorList>
    </citation>
    <scope>NUCLEOTIDE SEQUENCE [LARGE SCALE GENOMIC DNA]</scope>
    <source>
        <strain evidence="7 8">DSM 23284</strain>
    </source>
</reference>
<feature type="domain" description="HTH gntR-type" evidence="6">
    <location>
        <begin position="1"/>
        <end position="69"/>
    </location>
</feature>
<dbReference type="PANTHER" id="PTHR46577">
    <property type="entry name" value="HTH-TYPE TRANSCRIPTIONAL REGULATORY PROTEIN GABR"/>
    <property type="match status" value="1"/>
</dbReference>
<dbReference type="GO" id="GO:0003700">
    <property type="term" value="F:DNA-binding transcription factor activity"/>
    <property type="evidence" value="ECO:0007669"/>
    <property type="project" value="InterPro"/>
</dbReference>
<evidence type="ECO:0000313" key="8">
    <source>
        <dbReference type="Proteomes" id="UP000559404"/>
    </source>
</evidence>
<dbReference type="Gene3D" id="3.40.640.10">
    <property type="entry name" value="Type I PLP-dependent aspartate aminotransferase-like (Major domain)"/>
    <property type="match status" value="1"/>
</dbReference>
<dbReference type="Proteomes" id="UP000559404">
    <property type="component" value="Unassembled WGS sequence"/>
</dbReference>
<evidence type="ECO:0000256" key="3">
    <source>
        <dbReference type="ARBA" id="ARBA00023015"/>
    </source>
</evidence>
<dbReference type="InterPro" id="IPR000524">
    <property type="entry name" value="Tscrpt_reg_HTH_GntR"/>
</dbReference>
<sequence>MTKTERIVADLRRRIEEGALPVGARLPSIRRAAEEFGVSKNTAVEAYDRLVSLGLVTARQGAGFTVAAAGREARGEAAPRHLVDAVDSVSLLRAQLDQNYEMRVGDGRPPASWMQGVVPKRTFGASTEAIADSSGYGSPKGYSGLRDMIAARHRAQNIALDPEQIVTTFGANHALDLIVRRYLAPGDTVLVDDPGYYPLFAKLKVAQVRYVGVRRLANGPDLEDLRAKAASERPALFFTQSLAQNPTGSSMDLACAHGVLQAAETFGFRVVDDDPFVDLPGARGVRLAALDQFRNVIFVGTFSKTLSASFRSGYIAAAPEIVDKLAELKMITVVNSSRFSELLIADMIHNRRYQKHLKRVAGRIDEAARQLAAGLAGLGLTTLAPPGHGYYTYLQLPEGWSDLEFAQAAARDSIFLAPGTVFAVDEAGHRPGLRINIARAGDPRFLRFLRKTLSGVGRSG</sequence>
<dbReference type="PROSITE" id="PS50949">
    <property type="entry name" value="HTH_GNTR"/>
    <property type="match status" value="1"/>
</dbReference>
<keyword evidence="7" id="KW-0032">Aminotransferase</keyword>
<dbReference type="AlphaFoldDB" id="A0A838XNE2"/>
<dbReference type="Pfam" id="PF00392">
    <property type="entry name" value="GntR"/>
    <property type="match status" value="1"/>
</dbReference>
<dbReference type="RefSeq" id="WP_181759496.1">
    <property type="nucleotide sequence ID" value="NZ_BMCR01000002.1"/>
</dbReference>
<dbReference type="SUPFAM" id="SSF46785">
    <property type="entry name" value="Winged helix' DNA-binding domain"/>
    <property type="match status" value="1"/>
</dbReference>
<dbReference type="SMART" id="SM00345">
    <property type="entry name" value="HTH_GNTR"/>
    <property type="match status" value="1"/>
</dbReference>
<evidence type="ECO:0000259" key="6">
    <source>
        <dbReference type="PROSITE" id="PS50949"/>
    </source>
</evidence>
<comment type="similarity">
    <text evidence="1">In the C-terminal section; belongs to the class-I pyridoxal-phosphate-dependent aminotransferase family.</text>
</comment>
<dbReference type="Pfam" id="PF00155">
    <property type="entry name" value="Aminotran_1_2"/>
    <property type="match status" value="1"/>
</dbReference>
<gene>
    <name evidence="7" type="ORF">H1W37_06630</name>
</gene>
<dbReference type="PANTHER" id="PTHR46577:SF2">
    <property type="entry name" value="TRANSCRIPTIONAL REGULATORY PROTEIN"/>
    <property type="match status" value="1"/>
</dbReference>
<reference evidence="7 8" key="2">
    <citation type="submission" date="2020-08" db="EMBL/GenBank/DDBJ databases">
        <title>Stappia taiwanensis sp. nov., isolated from a coastal thermal spring.</title>
        <authorList>
            <person name="Kampfer P."/>
        </authorList>
    </citation>
    <scope>NUCLEOTIDE SEQUENCE [LARGE SCALE GENOMIC DNA]</scope>
    <source>
        <strain evidence="7 8">DSM 23284</strain>
    </source>
</reference>
<dbReference type="GO" id="GO:0008483">
    <property type="term" value="F:transaminase activity"/>
    <property type="evidence" value="ECO:0007669"/>
    <property type="project" value="UniProtKB-KW"/>
</dbReference>